<keyword evidence="7" id="KW-1185">Reference proteome</keyword>
<keyword evidence="3 6" id="KW-0418">Kinase</keyword>
<dbReference type="EMBL" id="JASCXX010000031">
    <property type="protein sequence ID" value="MDI6451256.1"/>
    <property type="molecule type" value="Genomic_DNA"/>
</dbReference>
<dbReference type="RefSeq" id="WP_349246664.1">
    <property type="nucleotide sequence ID" value="NZ_JASCXX010000031.1"/>
</dbReference>
<evidence type="ECO:0000256" key="4">
    <source>
        <dbReference type="ARBA" id="ARBA00022840"/>
    </source>
</evidence>
<dbReference type="SUPFAM" id="SSF111331">
    <property type="entry name" value="NAD kinase/diacylglycerol kinase-like"/>
    <property type="match status" value="1"/>
</dbReference>
<feature type="domain" description="DAGKc" evidence="5">
    <location>
        <begin position="1"/>
        <end position="127"/>
    </location>
</feature>
<dbReference type="PANTHER" id="PTHR12358">
    <property type="entry name" value="SPHINGOSINE KINASE"/>
    <property type="match status" value="1"/>
</dbReference>
<dbReference type="Gene3D" id="2.60.200.40">
    <property type="match status" value="1"/>
</dbReference>
<dbReference type="GO" id="GO:0016301">
    <property type="term" value="F:kinase activity"/>
    <property type="evidence" value="ECO:0007669"/>
    <property type="project" value="UniProtKB-KW"/>
</dbReference>
<keyword evidence="2" id="KW-0547">Nucleotide-binding</keyword>
<dbReference type="InterPro" id="IPR017438">
    <property type="entry name" value="ATP-NAD_kinase_N"/>
</dbReference>
<dbReference type="Proteomes" id="UP001431776">
    <property type="component" value="Unassembled WGS sequence"/>
</dbReference>
<sequence>MKFGIIANPKSGSTSIARKAATLRKAAGILGRGTVVAGLDTTSREEFIQCAKDLAEKTDVVIVAGGDGTFSDIINAIGSDVVLSFMPFGSGCALRYALGLPPQLSRVARQIRNGRQHDLDLILCDESVKAFMASVGLEADIIHRRETLQAGGVRGRQAYAMATVGSFVADLERTDMTITVDDRTFTVAKAVTAIVTKIAYYGYHMKMVPGAVFDDRHLHLLAINSRWTELVQCLATAFMDGNKLGRHETGRQVRIEMQRERHAQIDGNLYRQGKRFDFRVLPKALKMWY</sequence>
<organism evidence="6 7">
    <name type="scientific">Anaerobaca lacustris</name>
    <dbReference type="NCBI Taxonomy" id="3044600"/>
    <lineage>
        <taxon>Bacteria</taxon>
        <taxon>Pseudomonadati</taxon>
        <taxon>Planctomycetota</taxon>
        <taxon>Phycisphaerae</taxon>
        <taxon>Sedimentisphaerales</taxon>
        <taxon>Anaerobacaceae</taxon>
        <taxon>Anaerobaca</taxon>
    </lineage>
</organism>
<accession>A0AAW6U579</accession>
<dbReference type="AlphaFoldDB" id="A0AAW6U579"/>
<proteinExistence type="predicted"/>
<dbReference type="InterPro" id="IPR050187">
    <property type="entry name" value="Lipid_Phosphate_FormReg"/>
</dbReference>
<evidence type="ECO:0000256" key="3">
    <source>
        <dbReference type="ARBA" id="ARBA00022777"/>
    </source>
</evidence>
<dbReference type="InterPro" id="IPR045540">
    <property type="entry name" value="YegS/DAGK_C"/>
</dbReference>
<dbReference type="Pfam" id="PF19279">
    <property type="entry name" value="YegS_C"/>
    <property type="match status" value="1"/>
</dbReference>
<dbReference type="PANTHER" id="PTHR12358:SF54">
    <property type="entry name" value="SPHINGOSINE KINASE RELATED PROTEIN"/>
    <property type="match status" value="1"/>
</dbReference>
<evidence type="ECO:0000256" key="2">
    <source>
        <dbReference type="ARBA" id="ARBA00022741"/>
    </source>
</evidence>
<dbReference type="GO" id="GO:0005524">
    <property type="term" value="F:ATP binding"/>
    <property type="evidence" value="ECO:0007669"/>
    <property type="project" value="UniProtKB-KW"/>
</dbReference>
<gene>
    <name evidence="6" type="ORF">QJ522_19495</name>
</gene>
<dbReference type="Pfam" id="PF00781">
    <property type="entry name" value="DAGK_cat"/>
    <property type="match status" value="1"/>
</dbReference>
<dbReference type="InterPro" id="IPR001206">
    <property type="entry name" value="Diacylglycerol_kinase_cat_dom"/>
</dbReference>
<evidence type="ECO:0000259" key="5">
    <source>
        <dbReference type="PROSITE" id="PS50146"/>
    </source>
</evidence>
<reference evidence="6" key="1">
    <citation type="submission" date="2023-05" db="EMBL/GenBank/DDBJ databases">
        <title>Anaerotaeda fermentans gen. nov., sp. nov., a novel anaerobic planctomycete of the new family within the order Sedimentisphaerales isolated from Taman Peninsula, Russia.</title>
        <authorList>
            <person name="Khomyakova M.A."/>
            <person name="Merkel A.Y."/>
            <person name="Slobodkin A.I."/>
        </authorList>
    </citation>
    <scope>NUCLEOTIDE SEQUENCE</scope>
    <source>
        <strain evidence="6">M17dextr</strain>
    </source>
</reference>
<evidence type="ECO:0000313" key="7">
    <source>
        <dbReference type="Proteomes" id="UP001431776"/>
    </source>
</evidence>
<keyword evidence="4" id="KW-0067">ATP-binding</keyword>
<comment type="caution">
    <text evidence="6">The sequence shown here is derived from an EMBL/GenBank/DDBJ whole genome shotgun (WGS) entry which is preliminary data.</text>
</comment>
<name>A0AAW6U579_9BACT</name>
<evidence type="ECO:0000256" key="1">
    <source>
        <dbReference type="ARBA" id="ARBA00022679"/>
    </source>
</evidence>
<dbReference type="PROSITE" id="PS50146">
    <property type="entry name" value="DAGK"/>
    <property type="match status" value="1"/>
</dbReference>
<evidence type="ECO:0000313" key="6">
    <source>
        <dbReference type="EMBL" id="MDI6451256.1"/>
    </source>
</evidence>
<keyword evidence="1" id="KW-0808">Transferase</keyword>
<dbReference type="InterPro" id="IPR016064">
    <property type="entry name" value="NAD/diacylglycerol_kinase_sf"/>
</dbReference>
<dbReference type="Gene3D" id="3.40.50.10330">
    <property type="entry name" value="Probable inorganic polyphosphate/atp-NAD kinase, domain 1"/>
    <property type="match status" value="1"/>
</dbReference>
<protein>
    <submittedName>
        <fullName evidence="6">Diacylglycerol kinase family protein</fullName>
    </submittedName>
</protein>